<evidence type="ECO:0000256" key="2">
    <source>
        <dbReference type="ARBA" id="ARBA00001946"/>
    </source>
</evidence>
<comment type="pathway">
    <text evidence="4">Polyol metabolism; myo-inositol biosynthesis; myo-inositol from D-glucose 6-phosphate: step 2/2.</text>
</comment>
<evidence type="ECO:0000313" key="17">
    <source>
        <dbReference type="Proteomes" id="UP000230750"/>
    </source>
</evidence>
<dbReference type="GO" id="GO:0046872">
    <property type="term" value="F:metal ion binding"/>
    <property type="evidence" value="ECO:0007669"/>
    <property type="project" value="UniProtKB-KW"/>
</dbReference>
<evidence type="ECO:0000256" key="12">
    <source>
        <dbReference type="ARBA" id="ARBA00023136"/>
    </source>
</evidence>
<evidence type="ECO:0000256" key="15">
    <source>
        <dbReference type="SAM" id="Phobius"/>
    </source>
</evidence>
<sequence length="359" mass="39295">MTKVYGHEVQSDSSRIFLKKTMNSVKISPIGLLVLAFVGALALYYVQQSWWGHEIEVSTSADEISMKQLLSAAIYAAEKGGVEVVKVRKDADLEEKSKGKTLEGANNPVTAGDMKSHEAIVYSLKVTFDGLPVVSEEKEDKPWDKTKVKKLEVNHPDVKSIITDDQMIPIKDVVVWVDPLDATQEYTENLVHYVTTMVCVAIKGEPVIGVIHKPFSDQTTWAWVGHGHSANLKSPPYKVSMKESPNIIVSRSHAGAVKGVAEETFGKEVNVIKAGGAGYKVLELFAGNADAYIHTTLIKKWDICAGNALLKEMSSKMTTLSGESIGYEYQSDPKNDGGLLASIWDHDNFLKKLSSAKGV</sequence>
<protein>
    <recommendedName>
        <fullName evidence="6">inositol-phosphate phosphatase</fullName>
        <ecNumber evidence="6">3.1.3.25</ecNumber>
    </recommendedName>
    <alternativeName>
        <fullName evidence="13">Myo-inositol monophosphatase A3</fullName>
    </alternativeName>
</protein>
<keyword evidence="11 15" id="KW-1133">Transmembrane helix</keyword>
<evidence type="ECO:0000256" key="7">
    <source>
        <dbReference type="ARBA" id="ARBA00022692"/>
    </source>
</evidence>
<dbReference type="PANTHER" id="PTHR43028">
    <property type="entry name" value="3'(2'),5'-BISPHOSPHATE NUCLEOTIDASE 1"/>
    <property type="match status" value="1"/>
</dbReference>
<comment type="caution">
    <text evidence="16">The sequence shown here is derived from an EMBL/GenBank/DDBJ whole genome shotgun (WGS) entry which is preliminary data.</text>
</comment>
<feature type="binding site" evidence="14">
    <location>
        <position position="180"/>
    </location>
    <ligand>
        <name>Mg(2+)</name>
        <dbReference type="ChEBI" id="CHEBI:18420"/>
        <label>1</label>
        <note>catalytic</note>
    </ligand>
</feature>
<keyword evidence="8 14" id="KW-0479">Metal-binding</keyword>
<dbReference type="InterPro" id="IPR000760">
    <property type="entry name" value="Inositol_monophosphatase-like"/>
</dbReference>
<dbReference type="GO" id="GO:0005794">
    <property type="term" value="C:Golgi apparatus"/>
    <property type="evidence" value="ECO:0007669"/>
    <property type="project" value="UniProtKB-ARBA"/>
</dbReference>
<name>A0A2G8KJE7_STIJA</name>
<evidence type="ECO:0000256" key="6">
    <source>
        <dbReference type="ARBA" id="ARBA00013106"/>
    </source>
</evidence>
<keyword evidence="7 15" id="KW-0812">Transmembrane</keyword>
<keyword evidence="10 14" id="KW-0460">Magnesium</keyword>
<dbReference type="STRING" id="307972.A0A2G8KJE7"/>
<dbReference type="Proteomes" id="UP000230750">
    <property type="component" value="Unassembled WGS sequence"/>
</dbReference>
<dbReference type="Gene3D" id="3.30.540.10">
    <property type="entry name" value="Fructose-1,6-Bisphosphatase, subunit A, domain 1"/>
    <property type="match status" value="1"/>
</dbReference>
<evidence type="ECO:0000256" key="8">
    <source>
        <dbReference type="ARBA" id="ARBA00022723"/>
    </source>
</evidence>
<evidence type="ECO:0000256" key="1">
    <source>
        <dbReference type="ARBA" id="ARBA00001033"/>
    </source>
</evidence>
<dbReference type="InterPro" id="IPR050725">
    <property type="entry name" value="CysQ/Inositol_MonoPase"/>
</dbReference>
<gene>
    <name evidence="16" type="ORF">BSL78_14999</name>
</gene>
<dbReference type="PANTHER" id="PTHR43028:SF4">
    <property type="entry name" value="INOSITOL MONOPHOSPHATASE 3"/>
    <property type="match status" value="1"/>
</dbReference>
<evidence type="ECO:0000256" key="14">
    <source>
        <dbReference type="PIRSR" id="PIRSR600760-2"/>
    </source>
</evidence>
<dbReference type="GO" id="GO:0052834">
    <property type="term" value="F:inositol monophosphate phosphatase activity"/>
    <property type="evidence" value="ECO:0007669"/>
    <property type="project" value="UniProtKB-EC"/>
</dbReference>
<keyword evidence="9" id="KW-0378">Hydrolase</keyword>
<dbReference type="EMBL" id="MRZV01000539">
    <property type="protein sequence ID" value="PIK48123.1"/>
    <property type="molecule type" value="Genomic_DNA"/>
</dbReference>
<dbReference type="OrthoDB" id="74460at2759"/>
<feature type="transmembrane region" description="Helical" evidence="15">
    <location>
        <begin position="27"/>
        <end position="46"/>
    </location>
</feature>
<dbReference type="FunFam" id="3.30.540.10:FF:000012">
    <property type="entry name" value="Blast:Putative inositol monophosphatase 3"/>
    <property type="match status" value="1"/>
</dbReference>
<keyword evidence="17" id="KW-1185">Reference proteome</keyword>
<comment type="subcellular location">
    <subcellularLocation>
        <location evidence="3">Membrane</location>
        <topology evidence="3">Single-pass membrane protein</topology>
    </subcellularLocation>
</comment>
<accession>A0A2G8KJE7</accession>
<comment type="catalytic activity">
    <reaction evidence="1">
        <text>a myo-inositol phosphate + H2O = myo-inositol + phosphate</text>
        <dbReference type="Rhea" id="RHEA:24056"/>
        <dbReference type="ChEBI" id="CHEBI:15377"/>
        <dbReference type="ChEBI" id="CHEBI:17268"/>
        <dbReference type="ChEBI" id="CHEBI:43474"/>
        <dbReference type="ChEBI" id="CHEBI:84139"/>
        <dbReference type="EC" id="3.1.3.25"/>
    </reaction>
</comment>
<dbReference type="GO" id="GO:0016020">
    <property type="term" value="C:membrane"/>
    <property type="evidence" value="ECO:0007669"/>
    <property type="project" value="UniProtKB-SubCell"/>
</dbReference>
<evidence type="ECO:0000256" key="11">
    <source>
        <dbReference type="ARBA" id="ARBA00022989"/>
    </source>
</evidence>
<comment type="similarity">
    <text evidence="5">Belongs to the inositol monophosphatase superfamily.</text>
</comment>
<dbReference type="FunFam" id="3.40.190.80:FF:000007">
    <property type="entry name" value="Blast:Putative inositol monophosphatase 3"/>
    <property type="match status" value="1"/>
</dbReference>
<keyword evidence="12 15" id="KW-0472">Membrane</keyword>
<feature type="binding site" evidence="14">
    <location>
        <position position="302"/>
    </location>
    <ligand>
        <name>Mg(2+)</name>
        <dbReference type="ChEBI" id="CHEBI:18420"/>
        <label>1</label>
        <note>catalytic</note>
    </ligand>
</feature>
<evidence type="ECO:0000256" key="4">
    <source>
        <dbReference type="ARBA" id="ARBA00005152"/>
    </source>
</evidence>
<dbReference type="SUPFAM" id="SSF56655">
    <property type="entry name" value="Carbohydrate phosphatase"/>
    <property type="match status" value="1"/>
</dbReference>
<comment type="cofactor">
    <cofactor evidence="2 14">
        <name>Mg(2+)</name>
        <dbReference type="ChEBI" id="CHEBI:18420"/>
    </cofactor>
</comment>
<feature type="binding site" evidence="14">
    <location>
        <position position="178"/>
    </location>
    <ligand>
        <name>Mg(2+)</name>
        <dbReference type="ChEBI" id="CHEBI:18420"/>
        <label>1</label>
        <note>catalytic</note>
    </ligand>
</feature>
<evidence type="ECO:0000256" key="3">
    <source>
        <dbReference type="ARBA" id="ARBA00004167"/>
    </source>
</evidence>
<dbReference type="EC" id="3.1.3.25" evidence="6"/>
<dbReference type="Gene3D" id="3.40.190.80">
    <property type="match status" value="1"/>
</dbReference>
<reference evidence="16 17" key="1">
    <citation type="journal article" date="2017" name="PLoS Biol.">
        <title>The sea cucumber genome provides insights into morphological evolution and visceral regeneration.</title>
        <authorList>
            <person name="Zhang X."/>
            <person name="Sun L."/>
            <person name="Yuan J."/>
            <person name="Sun Y."/>
            <person name="Gao Y."/>
            <person name="Zhang L."/>
            <person name="Li S."/>
            <person name="Dai H."/>
            <person name="Hamel J.F."/>
            <person name="Liu C."/>
            <person name="Yu Y."/>
            <person name="Liu S."/>
            <person name="Lin W."/>
            <person name="Guo K."/>
            <person name="Jin S."/>
            <person name="Xu P."/>
            <person name="Storey K.B."/>
            <person name="Huan P."/>
            <person name="Zhang T."/>
            <person name="Zhou Y."/>
            <person name="Zhang J."/>
            <person name="Lin C."/>
            <person name="Li X."/>
            <person name="Xing L."/>
            <person name="Huo D."/>
            <person name="Sun M."/>
            <person name="Wang L."/>
            <person name="Mercier A."/>
            <person name="Li F."/>
            <person name="Yang H."/>
            <person name="Xiang J."/>
        </authorList>
    </citation>
    <scope>NUCLEOTIDE SEQUENCE [LARGE SCALE GENOMIC DNA]</scope>
    <source>
        <strain evidence="16">Shaxun</strain>
        <tissue evidence="16">Muscle</tissue>
    </source>
</reference>
<dbReference type="Pfam" id="PF00459">
    <property type="entry name" value="Inositol_P"/>
    <property type="match status" value="1"/>
</dbReference>
<evidence type="ECO:0000256" key="10">
    <source>
        <dbReference type="ARBA" id="ARBA00022842"/>
    </source>
</evidence>
<feature type="binding site" evidence="14">
    <location>
        <position position="181"/>
    </location>
    <ligand>
        <name>Mg(2+)</name>
        <dbReference type="ChEBI" id="CHEBI:18420"/>
        <label>1</label>
        <note>catalytic</note>
    </ligand>
</feature>
<proteinExistence type="inferred from homology"/>
<dbReference type="AlphaFoldDB" id="A0A2G8KJE7"/>
<evidence type="ECO:0000256" key="5">
    <source>
        <dbReference type="ARBA" id="ARBA00009759"/>
    </source>
</evidence>
<feature type="binding site" evidence="14">
    <location>
        <position position="136"/>
    </location>
    <ligand>
        <name>Mg(2+)</name>
        <dbReference type="ChEBI" id="CHEBI:18420"/>
        <label>1</label>
        <note>catalytic</note>
    </ligand>
</feature>
<organism evidence="16 17">
    <name type="scientific">Stichopus japonicus</name>
    <name type="common">Sea cucumber</name>
    <dbReference type="NCBI Taxonomy" id="307972"/>
    <lineage>
        <taxon>Eukaryota</taxon>
        <taxon>Metazoa</taxon>
        <taxon>Echinodermata</taxon>
        <taxon>Eleutherozoa</taxon>
        <taxon>Echinozoa</taxon>
        <taxon>Holothuroidea</taxon>
        <taxon>Aspidochirotacea</taxon>
        <taxon>Aspidochirotida</taxon>
        <taxon>Stichopodidae</taxon>
        <taxon>Apostichopus</taxon>
    </lineage>
</organism>
<evidence type="ECO:0000256" key="13">
    <source>
        <dbReference type="ARBA" id="ARBA00042119"/>
    </source>
</evidence>
<evidence type="ECO:0000313" key="16">
    <source>
        <dbReference type="EMBL" id="PIK48123.1"/>
    </source>
</evidence>
<dbReference type="GO" id="GO:0008254">
    <property type="term" value="F:3'-nucleotidase activity"/>
    <property type="evidence" value="ECO:0007669"/>
    <property type="project" value="TreeGrafter"/>
</dbReference>
<evidence type="ECO:0000256" key="9">
    <source>
        <dbReference type="ARBA" id="ARBA00022801"/>
    </source>
</evidence>